<keyword evidence="2" id="KW-1185">Reference proteome</keyword>
<name>A0A365H1R3_9ACTN</name>
<evidence type="ECO:0000313" key="1">
    <source>
        <dbReference type="EMBL" id="RAY12966.1"/>
    </source>
</evidence>
<evidence type="ECO:0000313" key="2">
    <source>
        <dbReference type="Proteomes" id="UP000251891"/>
    </source>
</evidence>
<proteinExistence type="predicted"/>
<dbReference type="OrthoDB" id="4164470at2"/>
<dbReference type="RefSeq" id="WP_111870153.1">
    <property type="nucleotide sequence ID" value="NZ_QLYX01000011.1"/>
</dbReference>
<dbReference type="EMBL" id="QLYX01000011">
    <property type="protein sequence ID" value="RAY12966.1"/>
    <property type="molecule type" value="Genomic_DNA"/>
</dbReference>
<gene>
    <name evidence="1" type="ORF">DPM19_23470</name>
</gene>
<dbReference type="AlphaFoldDB" id="A0A365H1R3"/>
<comment type="caution">
    <text evidence="1">The sequence shown here is derived from an EMBL/GenBank/DDBJ whole genome shotgun (WGS) entry which is preliminary data.</text>
</comment>
<accession>A0A365H1R3</accession>
<reference evidence="1 2" key="1">
    <citation type="submission" date="2018-06" db="EMBL/GenBank/DDBJ databases">
        <title>Actinomadura craniellae sp. nov. isolated from marine sponge Craniella sp.</title>
        <authorList>
            <person name="Li L."/>
            <person name="Xu Q.H."/>
            <person name="Lin H.W."/>
            <person name="Lu Y.H."/>
        </authorList>
    </citation>
    <scope>NUCLEOTIDE SEQUENCE [LARGE SCALE GENOMIC DNA]</scope>
    <source>
        <strain evidence="1 2">LHW63021</strain>
    </source>
</reference>
<organism evidence="1 2">
    <name type="scientific">Actinomadura craniellae</name>
    <dbReference type="NCBI Taxonomy" id="2231787"/>
    <lineage>
        <taxon>Bacteria</taxon>
        <taxon>Bacillati</taxon>
        <taxon>Actinomycetota</taxon>
        <taxon>Actinomycetes</taxon>
        <taxon>Streptosporangiales</taxon>
        <taxon>Thermomonosporaceae</taxon>
        <taxon>Actinomadura</taxon>
    </lineage>
</organism>
<sequence>MTRIHTSDRNATAPAETDGHGNALAIAERTFKLLVTGPCPLAIDGREIGHGLPARPIDLDELKTLLLAPGTADTLKDAVWAELVHRARTGDPAWVVGCVGVAMPGLKNVAARVIRTSPARLAEDIVSELLTEFVAQLHRIDTGRPRIAARLLLWARKGAFRVRGREARHVPCDPGEMLVGPPLLDTDPMSLVIDAVRQGLITPAAATVVIETRLGGVSLQDFARGRGVPADRLYKQRRAAEARLVAAIRDGRLSALSAGHVSEAGP</sequence>
<protein>
    <submittedName>
        <fullName evidence="1">Uncharacterized protein</fullName>
    </submittedName>
</protein>
<dbReference type="Proteomes" id="UP000251891">
    <property type="component" value="Unassembled WGS sequence"/>
</dbReference>